<dbReference type="GO" id="GO:0000155">
    <property type="term" value="F:phosphorelay sensor kinase activity"/>
    <property type="evidence" value="ECO:0007669"/>
    <property type="project" value="InterPro"/>
</dbReference>
<dbReference type="InterPro" id="IPR036890">
    <property type="entry name" value="HATPase_C_sf"/>
</dbReference>
<dbReference type="Pfam" id="PF13426">
    <property type="entry name" value="PAS_9"/>
    <property type="match status" value="1"/>
</dbReference>
<evidence type="ECO:0000259" key="11">
    <source>
        <dbReference type="PROSITE" id="PS50110"/>
    </source>
</evidence>
<dbReference type="SMART" id="SM00387">
    <property type="entry name" value="HATPase_c"/>
    <property type="match status" value="1"/>
</dbReference>
<dbReference type="InterPro" id="IPR001789">
    <property type="entry name" value="Sig_transdc_resp-reg_receiver"/>
</dbReference>
<keyword evidence="4" id="KW-0808">Transferase</keyword>
<dbReference type="EC" id="2.7.13.3" evidence="2"/>
<dbReference type="CDD" id="cd00156">
    <property type="entry name" value="REC"/>
    <property type="match status" value="1"/>
</dbReference>
<evidence type="ECO:0000313" key="14">
    <source>
        <dbReference type="Proteomes" id="UP000199310"/>
    </source>
</evidence>
<reference evidence="14" key="1">
    <citation type="submission" date="2016-10" db="EMBL/GenBank/DDBJ databases">
        <authorList>
            <person name="Varghese N."/>
            <person name="Submissions S."/>
        </authorList>
    </citation>
    <scope>NUCLEOTIDE SEQUENCE [LARGE SCALE GENOMIC DNA]</scope>
    <source>
        <strain evidence="14">DSM 3695</strain>
    </source>
</reference>
<dbReference type="NCBIfam" id="TIGR00229">
    <property type="entry name" value="sensory_box"/>
    <property type="match status" value="1"/>
</dbReference>
<comment type="catalytic activity">
    <reaction evidence="1">
        <text>ATP + protein L-histidine = ADP + protein N-phospho-L-histidine.</text>
        <dbReference type="EC" id="2.7.13.3"/>
    </reaction>
</comment>
<evidence type="ECO:0000256" key="7">
    <source>
        <dbReference type="ARBA" id="ARBA00022840"/>
    </source>
</evidence>
<dbReference type="InterPro" id="IPR005467">
    <property type="entry name" value="His_kinase_dom"/>
</dbReference>
<dbReference type="CDD" id="cd00082">
    <property type="entry name" value="HisKA"/>
    <property type="match status" value="1"/>
</dbReference>
<feature type="domain" description="PAS" evidence="12">
    <location>
        <begin position="137"/>
        <end position="180"/>
    </location>
</feature>
<dbReference type="SMART" id="SM00388">
    <property type="entry name" value="HisKA"/>
    <property type="match status" value="1"/>
</dbReference>
<dbReference type="InterPro" id="IPR011006">
    <property type="entry name" value="CheY-like_superfamily"/>
</dbReference>
<keyword evidence="5" id="KW-0547">Nucleotide-binding</keyword>
<keyword evidence="3 9" id="KW-0597">Phosphoprotein</keyword>
<dbReference type="Gene3D" id="3.30.450.20">
    <property type="entry name" value="PAS domain"/>
    <property type="match status" value="1"/>
</dbReference>
<dbReference type="OrthoDB" id="9806995at2"/>
<dbReference type="PROSITE" id="PS50109">
    <property type="entry name" value="HIS_KIN"/>
    <property type="match status" value="1"/>
</dbReference>
<name>A0A1I0NVY7_9BACT</name>
<dbReference type="InterPro" id="IPR000014">
    <property type="entry name" value="PAS"/>
</dbReference>
<dbReference type="SUPFAM" id="SSF52172">
    <property type="entry name" value="CheY-like"/>
    <property type="match status" value="1"/>
</dbReference>
<evidence type="ECO:0000256" key="5">
    <source>
        <dbReference type="ARBA" id="ARBA00022741"/>
    </source>
</evidence>
<dbReference type="InterPro" id="IPR003661">
    <property type="entry name" value="HisK_dim/P_dom"/>
</dbReference>
<evidence type="ECO:0000256" key="3">
    <source>
        <dbReference type="ARBA" id="ARBA00022553"/>
    </source>
</evidence>
<dbReference type="EMBL" id="FOJG01000001">
    <property type="protein sequence ID" value="SEW05874.1"/>
    <property type="molecule type" value="Genomic_DNA"/>
</dbReference>
<evidence type="ECO:0000256" key="6">
    <source>
        <dbReference type="ARBA" id="ARBA00022777"/>
    </source>
</evidence>
<dbReference type="SUPFAM" id="SSF55785">
    <property type="entry name" value="PYP-like sensor domain (PAS domain)"/>
    <property type="match status" value="1"/>
</dbReference>
<gene>
    <name evidence="13" type="ORF">SAMN04488122_0405</name>
</gene>
<dbReference type="PANTHER" id="PTHR43065">
    <property type="entry name" value="SENSOR HISTIDINE KINASE"/>
    <property type="match status" value="1"/>
</dbReference>
<dbReference type="SMART" id="SM00448">
    <property type="entry name" value="REC"/>
    <property type="match status" value="1"/>
</dbReference>
<dbReference type="STRING" id="29529.SAMN04488122_0405"/>
<dbReference type="PROSITE" id="PS50112">
    <property type="entry name" value="PAS"/>
    <property type="match status" value="1"/>
</dbReference>
<dbReference type="Pfam" id="PF00512">
    <property type="entry name" value="HisKA"/>
    <property type="match status" value="1"/>
</dbReference>
<dbReference type="InterPro" id="IPR003594">
    <property type="entry name" value="HATPase_dom"/>
</dbReference>
<dbReference type="InterPro" id="IPR036097">
    <property type="entry name" value="HisK_dim/P_sf"/>
</dbReference>
<keyword evidence="6" id="KW-0418">Kinase</keyword>
<dbReference type="PROSITE" id="PS50110">
    <property type="entry name" value="RESPONSE_REGULATORY"/>
    <property type="match status" value="1"/>
</dbReference>
<evidence type="ECO:0000256" key="8">
    <source>
        <dbReference type="ARBA" id="ARBA00023012"/>
    </source>
</evidence>
<dbReference type="GO" id="GO:0005524">
    <property type="term" value="F:ATP binding"/>
    <property type="evidence" value="ECO:0007669"/>
    <property type="project" value="UniProtKB-KW"/>
</dbReference>
<dbReference type="CDD" id="cd00130">
    <property type="entry name" value="PAS"/>
    <property type="match status" value="1"/>
</dbReference>
<evidence type="ECO:0000256" key="9">
    <source>
        <dbReference type="PROSITE-ProRule" id="PRU00169"/>
    </source>
</evidence>
<dbReference type="Gene3D" id="1.10.287.130">
    <property type="match status" value="1"/>
</dbReference>
<dbReference type="Proteomes" id="UP000199310">
    <property type="component" value="Unassembled WGS sequence"/>
</dbReference>
<evidence type="ECO:0000313" key="13">
    <source>
        <dbReference type="EMBL" id="SEW05874.1"/>
    </source>
</evidence>
<keyword evidence="7" id="KW-0067">ATP-binding</keyword>
<keyword evidence="14" id="KW-1185">Reference proteome</keyword>
<dbReference type="PANTHER" id="PTHR43065:SF10">
    <property type="entry name" value="PEROXIDE STRESS-ACTIVATED HISTIDINE KINASE MAK3"/>
    <property type="match status" value="1"/>
</dbReference>
<dbReference type="AlphaFoldDB" id="A0A1I0NVY7"/>
<evidence type="ECO:0000256" key="1">
    <source>
        <dbReference type="ARBA" id="ARBA00000085"/>
    </source>
</evidence>
<dbReference type="SMART" id="SM00091">
    <property type="entry name" value="PAS"/>
    <property type="match status" value="1"/>
</dbReference>
<evidence type="ECO:0000259" key="10">
    <source>
        <dbReference type="PROSITE" id="PS50109"/>
    </source>
</evidence>
<protein>
    <recommendedName>
        <fullName evidence="2">histidine kinase</fullName>
        <ecNumber evidence="2">2.7.13.3</ecNumber>
    </recommendedName>
</protein>
<keyword evidence="8" id="KW-0902">Two-component regulatory system</keyword>
<evidence type="ECO:0000256" key="2">
    <source>
        <dbReference type="ARBA" id="ARBA00012438"/>
    </source>
</evidence>
<dbReference type="InterPro" id="IPR004358">
    <property type="entry name" value="Sig_transdc_His_kin-like_C"/>
</dbReference>
<organism evidence="13 14">
    <name type="scientific">Chitinophaga arvensicola</name>
    <dbReference type="NCBI Taxonomy" id="29529"/>
    <lineage>
        <taxon>Bacteria</taxon>
        <taxon>Pseudomonadati</taxon>
        <taxon>Bacteroidota</taxon>
        <taxon>Chitinophagia</taxon>
        <taxon>Chitinophagales</taxon>
        <taxon>Chitinophagaceae</taxon>
        <taxon>Chitinophaga</taxon>
    </lineage>
</organism>
<dbReference type="Pfam" id="PF00072">
    <property type="entry name" value="Response_reg"/>
    <property type="match status" value="1"/>
</dbReference>
<dbReference type="SUPFAM" id="SSF55874">
    <property type="entry name" value="ATPase domain of HSP90 chaperone/DNA topoisomerase II/histidine kinase"/>
    <property type="match status" value="1"/>
</dbReference>
<evidence type="ECO:0000256" key="4">
    <source>
        <dbReference type="ARBA" id="ARBA00022679"/>
    </source>
</evidence>
<dbReference type="Gene3D" id="3.40.50.2300">
    <property type="match status" value="1"/>
</dbReference>
<dbReference type="Gene3D" id="3.30.565.10">
    <property type="entry name" value="Histidine kinase-like ATPase, C-terminal domain"/>
    <property type="match status" value="1"/>
</dbReference>
<evidence type="ECO:0000259" key="12">
    <source>
        <dbReference type="PROSITE" id="PS50112"/>
    </source>
</evidence>
<dbReference type="InterPro" id="IPR035965">
    <property type="entry name" value="PAS-like_dom_sf"/>
</dbReference>
<accession>A0A1I0NVY7</accession>
<sequence length="480" mass="54866">MSERPIHILMIDDDEDDFFLVTELLHDISPGQYVLEWASTYQKGMAAIENNTHDVFLVDYRLGPNTGIDILHRLHKLRHQPPVIMLTGKGDYNIDREAMQAGAYDYLVKGEMTADLLERSIRYALDEYNHRRSIEESEKKYYGIFEKAHDLIVLADCDRNIIDANPAALRILRYDREQILRLHLRDLFISREQSENFLDNICNNGIANTEEYDFKTADNKKLVVLINAVMLDEASQIFLCVIQDITDKKREEQEKQHQEKFVITGRIARVIAHEVRNPLTNILLAVSQFKEEEEVVANEDTLLYTDIIERNCTRINQLITELLHSTRMIELHMSPQGINDLIEKALVLSQDRLQLNEIKVERTLVSPDVMINADEEKVVIAFLNIIINAIEAMVPGKGVLTITTERQLDKVKLMIRDNGSGIPEEKLARLFDPFYTSKAKGTGLGLTSTQNILLNHKGTIHVDSEQGKGSIFTIAMPVSS</sequence>
<dbReference type="PRINTS" id="PR00344">
    <property type="entry name" value="BCTRLSENSOR"/>
</dbReference>
<dbReference type="Pfam" id="PF02518">
    <property type="entry name" value="HATPase_c"/>
    <property type="match status" value="1"/>
</dbReference>
<proteinExistence type="predicted"/>
<dbReference type="SUPFAM" id="SSF47384">
    <property type="entry name" value="Homodimeric domain of signal transducing histidine kinase"/>
    <property type="match status" value="1"/>
</dbReference>
<feature type="modified residue" description="4-aspartylphosphate" evidence="9">
    <location>
        <position position="59"/>
    </location>
</feature>
<feature type="domain" description="Histidine kinase" evidence="10">
    <location>
        <begin position="270"/>
        <end position="480"/>
    </location>
</feature>
<feature type="domain" description="Response regulatory" evidence="11">
    <location>
        <begin position="7"/>
        <end position="124"/>
    </location>
</feature>